<proteinExistence type="predicted"/>
<dbReference type="InterPro" id="IPR046865">
    <property type="entry name" value="FapA_b_solenoid"/>
</dbReference>
<dbReference type="InterPro" id="IPR046866">
    <property type="entry name" value="FapA_N"/>
</dbReference>
<name>E3BGZ2_9VIBR</name>
<dbReference type="EMBL" id="AEIU01000052">
    <property type="protein sequence ID" value="EFP97629.1"/>
    <property type="molecule type" value="Genomic_DNA"/>
</dbReference>
<dbReference type="AlphaFoldDB" id="E3BGZ2"/>
<organism evidence="3 4">
    <name type="scientific">Vibrio caribbeanicus ATCC BAA-2122</name>
    <dbReference type="NCBI Taxonomy" id="796620"/>
    <lineage>
        <taxon>Bacteria</taxon>
        <taxon>Pseudomonadati</taxon>
        <taxon>Pseudomonadota</taxon>
        <taxon>Gammaproteobacteria</taxon>
        <taxon>Vibrionales</taxon>
        <taxon>Vibrionaceae</taxon>
        <taxon>Vibrio</taxon>
    </lineage>
</organism>
<dbReference type="OrthoDB" id="5807941at2"/>
<feature type="domain" description="Flagellar Assembly Protein A N-terminal region" evidence="2">
    <location>
        <begin position="81"/>
        <end position="260"/>
    </location>
</feature>
<dbReference type="Pfam" id="PF03961">
    <property type="entry name" value="FapA"/>
    <property type="match status" value="1"/>
</dbReference>
<evidence type="ECO:0000256" key="1">
    <source>
        <dbReference type="SAM" id="Coils"/>
    </source>
</evidence>
<keyword evidence="4" id="KW-1185">Reference proteome</keyword>
<evidence type="ECO:0000313" key="3">
    <source>
        <dbReference type="EMBL" id="EFP97629.1"/>
    </source>
</evidence>
<sequence length="559" mass="61270">MWDKLITFSDDKRFVIAKLSDEQVTDSDFNTEDLENALQLIDAKDYCLLQDEVTRFINSAKEMKSEAYEGITIAEVRDASIEVLLSDQNMLASMVVTGAYRGKPLKGPQIVHALAKAFVTKGINKLALKKVLVVSHQLGAGETFTQVVAKGKAPIQGTDTKFTPLVDDPTKQVLAPRDTNNDGKVDMLNLGETITVAKGQPLMRRTPATKGTPGLTVQGNVIPCTAGNESTFYIGIGTKVSPEDPNLLIAEEGGMPILQERGMDVEDALCLPNIGVATGHVKFKGHVVVTDNIESDMIVRATGSLTVGGFIESADVQAQGDINVAKGIIGHNVSEDQKRSCVVKAGGSITASYGQFSELQAGEDIILSIHCMNNDIRSGRDLIVCDSESKQGTLSGGHAVIGRRISCVNLGVEGDTATYVQAFALYQRFKDRQVKLQEEYNDAQERTIELVREELEFKKIPKGEREPEKEQQLELDKKLAKDNLEDAKSLKETNESEMQIAIDESYIEVKTKVFSHVTVQFGDEKVTTKRSHGPSSFRFDQYKIHVTSLLKEDDIEDNA</sequence>
<dbReference type="Pfam" id="PF20250">
    <property type="entry name" value="FapA_N"/>
    <property type="match status" value="1"/>
</dbReference>
<dbReference type="PANTHER" id="PTHR38032">
    <property type="entry name" value="POLYMERASE-RELATED"/>
    <property type="match status" value="1"/>
</dbReference>
<dbReference type="eggNOG" id="COG1315">
    <property type="taxonomic scope" value="Bacteria"/>
</dbReference>
<reference evidence="3 4" key="1">
    <citation type="journal article" date="2012" name="Int. J. Syst. Evol. Microbiol.">
        <title>Vibrio caribbeanicus sp. nov., isolated from the marine sponge Scleritoderma cyanea.</title>
        <authorList>
            <person name="Hoffmann M."/>
            <person name="Monday S.R."/>
            <person name="Allard M.W."/>
            <person name="Strain E.A."/>
            <person name="Whittaker P."/>
            <person name="Naum M."/>
            <person name="McCarthy P.J."/>
            <person name="Lopez J.V."/>
            <person name="Fischer M."/>
            <person name="Brown E.W."/>
        </authorList>
    </citation>
    <scope>NUCLEOTIDE SEQUENCE [LARGE SCALE GENOMIC DNA]</scope>
    <source>
        <strain evidence="3 4">ATCC BAA-2122</strain>
    </source>
</reference>
<comment type="caution">
    <text evidence="3">The sequence shown here is derived from an EMBL/GenBank/DDBJ whole genome shotgun (WGS) entry which is preliminary data.</text>
</comment>
<evidence type="ECO:0000313" key="4">
    <source>
        <dbReference type="Proteomes" id="UP000002943"/>
    </source>
</evidence>
<gene>
    <name evidence="3" type="ORF">VIBC2010_00190</name>
</gene>
<accession>E3BGZ2</accession>
<keyword evidence="1" id="KW-0175">Coiled coil</keyword>
<feature type="coiled-coil region" evidence="1">
    <location>
        <begin position="426"/>
        <end position="497"/>
    </location>
</feature>
<evidence type="ECO:0000259" key="2">
    <source>
        <dbReference type="Pfam" id="PF20250"/>
    </source>
</evidence>
<dbReference type="InterPro" id="IPR005646">
    <property type="entry name" value="FapA"/>
</dbReference>
<protein>
    <recommendedName>
        <fullName evidence="2">Flagellar Assembly Protein A N-terminal region domain-containing protein</fullName>
    </recommendedName>
</protein>
<dbReference type="PANTHER" id="PTHR38032:SF1">
    <property type="entry name" value="RNA-BINDING PROTEIN KHPB N-TERMINAL DOMAIN-CONTAINING PROTEIN"/>
    <property type="match status" value="1"/>
</dbReference>
<dbReference type="STRING" id="796620.VIBC2010_00190"/>
<dbReference type="Proteomes" id="UP000002943">
    <property type="component" value="Unassembled WGS sequence"/>
</dbReference>
<dbReference type="RefSeq" id="WP_009600236.1">
    <property type="nucleotide sequence ID" value="NZ_AEIU01000052.1"/>
</dbReference>